<evidence type="ECO:0000313" key="3">
    <source>
        <dbReference type="EMBL" id="SDK01251.1"/>
    </source>
</evidence>
<organism evidence="3 4">
    <name type="scientific">Natronorubrum texcoconense</name>
    <dbReference type="NCBI Taxonomy" id="1095776"/>
    <lineage>
        <taxon>Archaea</taxon>
        <taxon>Methanobacteriati</taxon>
        <taxon>Methanobacteriota</taxon>
        <taxon>Stenosarchaea group</taxon>
        <taxon>Halobacteria</taxon>
        <taxon>Halobacteriales</taxon>
        <taxon>Natrialbaceae</taxon>
        <taxon>Natronorubrum</taxon>
    </lineage>
</organism>
<accession>A0A1G8YEW0</accession>
<protein>
    <submittedName>
        <fullName evidence="3">Uncharacterized protein</fullName>
    </submittedName>
</protein>
<evidence type="ECO:0000313" key="4">
    <source>
        <dbReference type="Proteomes" id="UP000198882"/>
    </source>
</evidence>
<feature type="region of interest" description="Disordered" evidence="1">
    <location>
        <begin position="167"/>
        <end position="197"/>
    </location>
</feature>
<reference evidence="4" key="1">
    <citation type="submission" date="2016-10" db="EMBL/GenBank/DDBJ databases">
        <authorList>
            <person name="Varghese N."/>
            <person name="Submissions S."/>
        </authorList>
    </citation>
    <scope>NUCLEOTIDE SEQUENCE [LARGE SCALE GENOMIC DNA]</scope>
    <source>
        <strain evidence="4">B4,CECT 8067,JCM 17497</strain>
    </source>
</reference>
<keyword evidence="2" id="KW-0812">Transmembrane</keyword>
<feature type="transmembrane region" description="Helical" evidence="2">
    <location>
        <begin position="261"/>
        <end position="282"/>
    </location>
</feature>
<evidence type="ECO:0000256" key="1">
    <source>
        <dbReference type="SAM" id="MobiDB-lite"/>
    </source>
</evidence>
<name>A0A1G8YEW0_9EURY</name>
<dbReference type="RefSeq" id="WP_090305510.1">
    <property type="nucleotide sequence ID" value="NZ_FNFE01000002.1"/>
</dbReference>
<proteinExistence type="predicted"/>
<dbReference type="OrthoDB" id="170690at2157"/>
<feature type="region of interest" description="Disordered" evidence="1">
    <location>
        <begin position="128"/>
        <end position="148"/>
    </location>
</feature>
<dbReference type="AlphaFoldDB" id="A0A1G8YEW0"/>
<keyword evidence="2" id="KW-1133">Transmembrane helix</keyword>
<keyword evidence="4" id="KW-1185">Reference proteome</keyword>
<dbReference type="EMBL" id="FNFE01000002">
    <property type="protein sequence ID" value="SDK01251.1"/>
    <property type="molecule type" value="Genomic_DNA"/>
</dbReference>
<feature type="compositionally biased region" description="Acidic residues" evidence="1">
    <location>
        <begin position="167"/>
        <end position="183"/>
    </location>
</feature>
<evidence type="ECO:0000256" key="2">
    <source>
        <dbReference type="SAM" id="Phobius"/>
    </source>
</evidence>
<gene>
    <name evidence="3" type="ORF">SAMN04515672_2134</name>
</gene>
<keyword evidence="2" id="KW-0472">Membrane</keyword>
<dbReference type="Proteomes" id="UP000198882">
    <property type="component" value="Unassembled WGS sequence"/>
</dbReference>
<sequence>MSLLALGAVFGVLGLYLLWRGGGAIRDAYRIGTGSSLSGGAAPTTGPVDLEGTAHPVAGSDPVTTPVSNEPSLLWESRLQRYRATRNYGRPDSQWETVDTDAQGRPFVVDCGSVRAEVDPETATLSLGEWQTETTKRGSVEPSTSDSDLPLAMISTELWLLKLADDTGSEDELEETAETETETDPSSPNRPTSIDIEHRLRVQERRLEPGDPVYVYGGRIESRSTEWGAETNVTVGGDDESRYLITSGDASTAAWSRLRRGIAFASLGCLSLILAVLLWALAW</sequence>